<name>A0A4E0R328_9GAMM</name>
<dbReference type="Proteomes" id="UP000030428">
    <property type="component" value="Unassembled WGS sequence"/>
</dbReference>
<evidence type="ECO:0008006" key="3">
    <source>
        <dbReference type="Google" id="ProtNLM"/>
    </source>
</evidence>
<sequence>MGRQHKKASPFFKPAKLVLRVLPHVAKELNFALKGGSAINLFVQDLPRLSVDIDLTYLPIEPRNASLTNIGAALGRITESIKRAMPGVKIQESKYESKYVVKLFIDYQEIRIKIEQNIVIRGTVFPYEVRELVPHAKMLFELGARIQTLSVADLYGGKLCAALDRQHPRDLFDVKVLMENEGITDEIRQAFVIYLAGHPRPMNELLNPKLQDIRGAYEGEFRGLSRVAVSFEELLAVRGEFIDLLNRALSDEERQFLLSIKLGEPRWELMGIGGIENLPAIRWKLLNVGKMGKKKHLEAVGKLKAVLGL</sequence>
<dbReference type="Gene3D" id="3.10.450.620">
    <property type="entry name" value="JHP933, nucleotidyltransferase-like core domain"/>
    <property type="match status" value="1"/>
</dbReference>
<evidence type="ECO:0000313" key="1">
    <source>
        <dbReference type="EMBL" id="TGO02901.1"/>
    </source>
</evidence>
<protein>
    <recommendedName>
        <fullName evidence="3">Protein containing DUF1814</fullName>
    </recommendedName>
</protein>
<dbReference type="AlphaFoldDB" id="A0A4E0R328"/>
<dbReference type="EMBL" id="JSZA02000064">
    <property type="protein sequence ID" value="TGO02901.1"/>
    <property type="molecule type" value="Genomic_DNA"/>
</dbReference>
<organism evidence="1 2">
    <name type="scientific">Candidatus Thiomargarita nelsonii</name>
    <dbReference type="NCBI Taxonomy" id="1003181"/>
    <lineage>
        <taxon>Bacteria</taxon>
        <taxon>Pseudomonadati</taxon>
        <taxon>Pseudomonadota</taxon>
        <taxon>Gammaproteobacteria</taxon>
        <taxon>Thiotrichales</taxon>
        <taxon>Thiotrichaceae</taxon>
        <taxon>Thiomargarita</taxon>
    </lineage>
</organism>
<keyword evidence="2" id="KW-1185">Reference proteome</keyword>
<dbReference type="InterPro" id="IPR014942">
    <property type="entry name" value="AbiEii"/>
</dbReference>
<accession>A0A4E0R328</accession>
<gene>
    <name evidence="1" type="ORF">PN36_16880</name>
</gene>
<comment type="caution">
    <text evidence="1">The sequence shown here is derived from an EMBL/GenBank/DDBJ whole genome shotgun (WGS) entry which is preliminary data.</text>
</comment>
<evidence type="ECO:0000313" key="2">
    <source>
        <dbReference type="Proteomes" id="UP000030428"/>
    </source>
</evidence>
<dbReference type="Pfam" id="PF08843">
    <property type="entry name" value="AbiEii"/>
    <property type="match status" value="1"/>
</dbReference>
<proteinExistence type="predicted"/>
<reference evidence="1 2" key="1">
    <citation type="journal article" date="2016" name="Front. Microbiol.">
        <title>Single-Cell (Meta-)Genomics of a Dimorphic Candidatus Thiomargarita nelsonii Reveals Genomic Plasticity.</title>
        <authorList>
            <person name="Flood B.E."/>
            <person name="Fliss P."/>
            <person name="Jones D.S."/>
            <person name="Dick G.J."/>
            <person name="Jain S."/>
            <person name="Kaster A.K."/>
            <person name="Winkel M."/>
            <person name="Mussmann M."/>
            <person name="Bailey J."/>
        </authorList>
    </citation>
    <scope>NUCLEOTIDE SEQUENCE [LARGE SCALE GENOMIC DNA]</scope>
    <source>
        <strain evidence="1">Hydrate Ridge</strain>
    </source>
</reference>